<dbReference type="STRING" id="441959.B8MIW6"/>
<organism evidence="2 3">
    <name type="scientific">Talaromyces stipitatus (strain ATCC 10500 / CBS 375.48 / QM 6759 / NRRL 1006)</name>
    <name type="common">Penicillium stipitatum</name>
    <dbReference type="NCBI Taxonomy" id="441959"/>
    <lineage>
        <taxon>Eukaryota</taxon>
        <taxon>Fungi</taxon>
        <taxon>Dikarya</taxon>
        <taxon>Ascomycota</taxon>
        <taxon>Pezizomycotina</taxon>
        <taxon>Eurotiomycetes</taxon>
        <taxon>Eurotiomycetidae</taxon>
        <taxon>Eurotiales</taxon>
        <taxon>Trichocomaceae</taxon>
        <taxon>Talaromyces</taxon>
        <taxon>Talaromyces sect. Talaromyces</taxon>
    </lineage>
</organism>
<dbReference type="GeneID" id="8109108"/>
<dbReference type="HOGENOM" id="CLU_1200498_0_0_1"/>
<accession>B8MIW6</accession>
<name>B8MIW6_TALSN</name>
<dbReference type="RefSeq" id="XP_002485581.1">
    <property type="nucleotide sequence ID" value="XM_002485536.1"/>
</dbReference>
<evidence type="ECO:0000313" key="2">
    <source>
        <dbReference type="EMBL" id="EED15628.1"/>
    </source>
</evidence>
<evidence type="ECO:0000256" key="1">
    <source>
        <dbReference type="SAM" id="MobiDB-lite"/>
    </source>
</evidence>
<protein>
    <submittedName>
        <fullName evidence="2">Uncharacterized protein</fullName>
    </submittedName>
</protein>
<reference evidence="3" key="1">
    <citation type="journal article" date="2015" name="Genome Announc.">
        <title>Genome sequence of the AIDS-associated pathogen Penicillium marneffei (ATCC18224) and its near taxonomic relative Talaromyces stipitatus (ATCC10500).</title>
        <authorList>
            <person name="Nierman W.C."/>
            <person name="Fedorova-Abrams N.D."/>
            <person name="Andrianopoulos A."/>
        </authorList>
    </citation>
    <scope>NUCLEOTIDE SEQUENCE [LARGE SCALE GENOMIC DNA]</scope>
    <source>
        <strain evidence="3">ATCC 10500 / CBS 375.48 / QM 6759 / NRRL 1006</strain>
    </source>
</reference>
<dbReference type="VEuPathDB" id="FungiDB:TSTA_050660"/>
<dbReference type="EMBL" id="EQ962657">
    <property type="protein sequence ID" value="EED15628.1"/>
    <property type="molecule type" value="Genomic_DNA"/>
</dbReference>
<dbReference type="Proteomes" id="UP000001745">
    <property type="component" value="Unassembled WGS sequence"/>
</dbReference>
<dbReference type="PhylomeDB" id="B8MIW6"/>
<feature type="region of interest" description="Disordered" evidence="1">
    <location>
        <begin position="117"/>
        <end position="145"/>
    </location>
</feature>
<proteinExistence type="predicted"/>
<sequence>MSSSKPLLFGFPAHTLGLFDDYIDEEDETLHIDPVLIDLTEDTYNNGESAVKSVDNDAGDRKYDDDKVGVFAPQNTGSVSPRVLTLTQQNRRLPKHLRTGHHRTQEDIIMERESYTDLDTTPTSPGWRSSSYASVHSTPSSISSTTAIPTGGGGFIYTNSFMKSTQRKGMEHLGKLEEGKADLEVYITKCPTDVKLLVKLRAKLLHLDHFSVDYKEMKKRKNNSESVSRLA</sequence>
<gene>
    <name evidence="2" type="ORF">TSTA_050660</name>
</gene>
<dbReference type="InParanoid" id="B8MIW6"/>
<feature type="compositionally biased region" description="Polar residues" evidence="1">
    <location>
        <begin position="117"/>
        <end position="136"/>
    </location>
</feature>
<keyword evidence="3" id="KW-1185">Reference proteome</keyword>
<dbReference type="AlphaFoldDB" id="B8MIW6"/>
<dbReference type="OrthoDB" id="4227333at2759"/>
<evidence type="ECO:0000313" key="3">
    <source>
        <dbReference type="Proteomes" id="UP000001745"/>
    </source>
</evidence>